<evidence type="ECO:0000256" key="3">
    <source>
        <dbReference type="ARBA" id="ARBA00022763"/>
    </source>
</evidence>
<sequence length="184" mass="20861">MFWEIMAFSWDPSLKYLDYLAQEKHNCVPKSLGGLEAEALYIDTNTNFNLNRFKEILLASLEKCHNILKITKSVNIEDALRKLHYVRTSGLEKFCSLMYTLPKFIEERPNIVLMNQMSTRIGLSTGAVVGALGDGWAHRCNIRLLLSAPRNVDAERVAALLKSNSSPETVGRFRICQDGIRDIL</sequence>
<name>A0A5E4R175_9NEOP</name>
<evidence type="ECO:0000256" key="5">
    <source>
        <dbReference type="ARBA" id="ARBA00023204"/>
    </source>
</evidence>
<dbReference type="AlphaFoldDB" id="A0A5E4R175"/>
<dbReference type="GO" id="GO:0033063">
    <property type="term" value="C:Rad51B-Rad51C-Rad51D-XRCC2 complex"/>
    <property type="evidence" value="ECO:0007669"/>
    <property type="project" value="TreeGrafter"/>
</dbReference>
<dbReference type="InterPro" id="IPR027417">
    <property type="entry name" value="P-loop_NTPase"/>
</dbReference>
<keyword evidence="8" id="KW-1185">Reference proteome</keyword>
<keyword evidence="5" id="KW-0234">DNA repair</keyword>
<keyword evidence="6" id="KW-0539">Nucleus</keyword>
<organism evidence="7 8">
    <name type="scientific">Leptidea sinapis</name>
    <dbReference type="NCBI Taxonomy" id="189913"/>
    <lineage>
        <taxon>Eukaryota</taxon>
        <taxon>Metazoa</taxon>
        <taxon>Ecdysozoa</taxon>
        <taxon>Arthropoda</taxon>
        <taxon>Hexapoda</taxon>
        <taxon>Insecta</taxon>
        <taxon>Pterygota</taxon>
        <taxon>Neoptera</taxon>
        <taxon>Endopterygota</taxon>
        <taxon>Lepidoptera</taxon>
        <taxon>Glossata</taxon>
        <taxon>Ditrysia</taxon>
        <taxon>Papilionoidea</taxon>
        <taxon>Pieridae</taxon>
        <taxon>Dismorphiinae</taxon>
        <taxon>Leptidea</taxon>
    </lineage>
</organism>
<dbReference type="GO" id="GO:0033065">
    <property type="term" value="C:Rad51C-XRCC3 complex"/>
    <property type="evidence" value="ECO:0007669"/>
    <property type="project" value="TreeGrafter"/>
</dbReference>
<keyword evidence="2" id="KW-0547">Nucleotide-binding</keyword>
<dbReference type="GO" id="GO:0005524">
    <property type="term" value="F:ATP binding"/>
    <property type="evidence" value="ECO:0007669"/>
    <property type="project" value="UniProtKB-KW"/>
</dbReference>
<accession>A0A5E4R175</accession>
<evidence type="ECO:0000256" key="2">
    <source>
        <dbReference type="ARBA" id="ARBA00022741"/>
    </source>
</evidence>
<dbReference type="GO" id="GO:0005657">
    <property type="term" value="C:replication fork"/>
    <property type="evidence" value="ECO:0007669"/>
    <property type="project" value="TreeGrafter"/>
</dbReference>
<proteinExistence type="predicted"/>
<keyword evidence="3" id="KW-0227">DNA damage</keyword>
<dbReference type="GO" id="GO:0000400">
    <property type="term" value="F:four-way junction DNA binding"/>
    <property type="evidence" value="ECO:0007669"/>
    <property type="project" value="TreeGrafter"/>
</dbReference>
<dbReference type="GO" id="GO:0007131">
    <property type="term" value="P:reciprocal meiotic recombination"/>
    <property type="evidence" value="ECO:0007669"/>
    <property type="project" value="TreeGrafter"/>
</dbReference>
<evidence type="ECO:0000313" key="8">
    <source>
        <dbReference type="Proteomes" id="UP000324832"/>
    </source>
</evidence>
<evidence type="ECO:0000256" key="6">
    <source>
        <dbReference type="ARBA" id="ARBA00023242"/>
    </source>
</evidence>
<evidence type="ECO:0000256" key="1">
    <source>
        <dbReference type="ARBA" id="ARBA00004123"/>
    </source>
</evidence>
<dbReference type="Gene3D" id="3.40.50.300">
    <property type="entry name" value="P-loop containing nucleotide triphosphate hydrolases"/>
    <property type="match status" value="2"/>
</dbReference>
<protein>
    <submittedName>
        <fullName evidence="7">Uncharacterized protein</fullName>
    </submittedName>
</protein>
<dbReference type="SUPFAM" id="SSF52540">
    <property type="entry name" value="P-loop containing nucleoside triphosphate hydrolases"/>
    <property type="match status" value="1"/>
</dbReference>
<dbReference type="PANTHER" id="PTHR46239:SF1">
    <property type="entry name" value="DNA REPAIR PROTEIN RAD51 HOMOLOG 3"/>
    <property type="match status" value="1"/>
</dbReference>
<dbReference type="GO" id="GO:0000707">
    <property type="term" value="P:meiotic DNA recombinase assembly"/>
    <property type="evidence" value="ECO:0007669"/>
    <property type="project" value="TreeGrafter"/>
</dbReference>
<reference evidence="7 8" key="1">
    <citation type="submission" date="2017-07" db="EMBL/GenBank/DDBJ databases">
        <authorList>
            <person name="Talla V."/>
            <person name="Backstrom N."/>
        </authorList>
    </citation>
    <scope>NUCLEOTIDE SEQUENCE [LARGE SCALE GENOMIC DNA]</scope>
</reference>
<dbReference type="EMBL" id="FZQP02006793">
    <property type="protein sequence ID" value="VVD03689.1"/>
    <property type="molecule type" value="Genomic_DNA"/>
</dbReference>
<dbReference type="PANTHER" id="PTHR46239">
    <property type="entry name" value="DNA REPAIR PROTEIN RAD51 HOMOLOG 3 RAD51C"/>
    <property type="match status" value="1"/>
</dbReference>
<keyword evidence="4" id="KW-0067">ATP-binding</keyword>
<dbReference type="Proteomes" id="UP000324832">
    <property type="component" value="Unassembled WGS sequence"/>
</dbReference>
<evidence type="ECO:0000313" key="7">
    <source>
        <dbReference type="EMBL" id="VVD03689.1"/>
    </source>
</evidence>
<dbReference type="InterPro" id="IPR052093">
    <property type="entry name" value="HR_Repair_Mediator"/>
</dbReference>
<comment type="subcellular location">
    <subcellularLocation>
        <location evidence="1">Nucleus</location>
    </subcellularLocation>
</comment>
<evidence type="ECO:0000256" key="4">
    <source>
        <dbReference type="ARBA" id="ARBA00022840"/>
    </source>
</evidence>
<gene>
    <name evidence="7" type="ORF">LSINAPIS_LOCUS13633</name>
</gene>
<dbReference type="GO" id="GO:0008821">
    <property type="term" value="F:crossover junction DNA endonuclease activity"/>
    <property type="evidence" value="ECO:0007669"/>
    <property type="project" value="TreeGrafter"/>
</dbReference>